<accession>A0A8J3I121</accession>
<keyword evidence="1" id="KW-0472">Membrane</keyword>
<feature type="transmembrane region" description="Helical" evidence="1">
    <location>
        <begin position="189"/>
        <end position="206"/>
    </location>
</feature>
<gene>
    <name evidence="2" type="ORF">KSX_62100</name>
</gene>
<organism evidence="2 3">
    <name type="scientific">Ktedonospora formicarum</name>
    <dbReference type="NCBI Taxonomy" id="2778364"/>
    <lineage>
        <taxon>Bacteria</taxon>
        <taxon>Bacillati</taxon>
        <taxon>Chloroflexota</taxon>
        <taxon>Ktedonobacteria</taxon>
        <taxon>Ktedonobacterales</taxon>
        <taxon>Ktedonobacteraceae</taxon>
        <taxon>Ktedonospora</taxon>
    </lineage>
</organism>
<feature type="transmembrane region" description="Helical" evidence="1">
    <location>
        <begin position="328"/>
        <end position="351"/>
    </location>
</feature>
<feature type="transmembrane region" description="Helical" evidence="1">
    <location>
        <begin position="20"/>
        <end position="48"/>
    </location>
</feature>
<protein>
    <submittedName>
        <fullName evidence="2">Uncharacterized protein</fullName>
    </submittedName>
</protein>
<sequence length="398" mass="44028">MRHTRGWLGRLSRKTENRYFWLATRVPSLMASVLFTTFVLSLLALYIAGGVGLVNLDTLHLPGFLNRIWGLFLEDPGTWSAIASGGFAMFFSRVIVVTVKPLEKDIARMWWIDDRLIPVFRKRNQSQQRLRFMVRVVYAALTLPYGGMILTMISLWGGFWLAGFLLASFYTYTAVDTVKTGVYALLQQPPGAVLYALTRIFMFGVARGKEKEKARATLQEVRAKDPQLFGSFGPKLRLSQEFYLRWVPRILGISLALFAGYGALLFSGFASGTSPQAWQITSVLVCSIVAGILIGWCGCWLSTLVVWVNTFGRPRTKEDWWGVNKAAFAAMCGSTLGPISQGVGFLMAAVLGHGQSQAIHLGLYVFFGHVVGDLLSQIVVLATAKQMSGSPKQGDDTQ</sequence>
<feature type="transmembrane region" description="Helical" evidence="1">
    <location>
        <begin position="363"/>
        <end position="384"/>
    </location>
</feature>
<keyword evidence="1" id="KW-1133">Transmembrane helix</keyword>
<evidence type="ECO:0000313" key="2">
    <source>
        <dbReference type="EMBL" id="GHO48047.1"/>
    </source>
</evidence>
<dbReference type="AlphaFoldDB" id="A0A8J3I121"/>
<comment type="caution">
    <text evidence="2">The sequence shown here is derived from an EMBL/GenBank/DDBJ whole genome shotgun (WGS) entry which is preliminary data.</text>
</comment>
<keyword evidence="3" id="KW-1185">Reference proteome</keyword>
<name>A0A8J3I121_9CHLR</name>
<proteinExistence type="predicted"/>
<dbReference type="EMBL" id="BNJF01000003">
    <property type="protein sequence ID" value="GHO48047.1"/>
    <property type="molecule type" value="Genomic_DNA"/>
</dbReference>
<feature type="transmembrane region" description="Helical" evidence="1">
    <location>
        <begin position="79"/>
        <end position="99"/>
    </location>
</feature>
<evidence type="ECO:0000313" key="3">
    <source>
        <dbReference type="Proteomes" id="UP000612362"/>
    </source>
</evidence>
<dbReference type="Proteomes" id="UP000612362">
    <property type="component" value="Unassembled WGS sequence"/>
</dbReference>
<feature type="transmembrane region" description="Helical" evidence="1">
    <location>
        <begin position="136"/>
        <end position="169"/>
    </location>
</feature>
<reference evidence="2" key="1">
    <citation type="submission" date="2020-10" db="EMBL/GenBank/DDBJ databases">
        <title>Taxonomic study of unclassified bacteria belonging to the class Ktedonobacteria.</title>
        <authorList>
            <person name="Yabe S."/>
            <person name="Wang C.M."/>
            <person name="Zheng Y."/>
            <person name="Sakai Y."/>
            <person name="Cavaletti L."/>
            <person name="Monciardini P."/>
            <person name="Donadio S."/>
        </authorList>
    </citation>
    <scope>NUCLEOTIDE SEQUENCE</scope>
    <source>
        <strain evidence="2">SOSP1-1</strain>
    </source>
</reference>
<keyword evidence="1" id="KW-0812">Transmembrane</keyword>
<feature type="transmembrane region" description="Helical" evidence="1">
    <location>
        <begin position="282"/>
        <end position="307"/>
    </location>
</feature>
<feature type="transmembrane region" description="Helical" evidence="1">
    <location>
        <begin position="246"/>
        <end position="270"/>
    </location>
</feature>
<evidence type="ECO:0000256" key="1">
    <source>
        <dbReference type="SAM" id="Phobius"/>
    </source>
</evidence>